<feature type="transmembrane region" description="Helical" evidence="12">
    <location>
        <begin position="12"/>
        <end position="33"/>
    </location>
</feature>
<evidence type="ECO:0000256" key="4">
    <source>
        <dbReference type="ARBA" id="ARBA00022553"/>
    </source>
</evidence>
<dbReference type="InterPro" id="IPR003660">
    <property type="entry name" value="HAMP_dom"/>
</dbReference>
<dbReference type="InterPro" id="IPR050428">
    <property type="entry name" value="TCS_sensor_his_kinase"/>
</dbReference>
<dbReference type="CDD" id="cd06225">
    <property type="entry name" value="HAMP"/>
    <property type="match status" value="1"/>
</dbReference>
<dbReference type="PANTHER" id="PTHR45436">
    <property type="entry name" value="SENSOR HISTIDINE KINASE YKOH"/>
    <property type="match status" value="1"/>
</dbReference>
<dbReference type="FunFam" id="1.10.287.130:FF:000001">
    <property type="entry name" value="Two-component sensor histidine kinase"/>
    <property type="match status" value="1"/>
</dbReference>
<dbReference type="SMART" id="SM00388">
    <property type="entry name" value="HisKA"/>
    <property type="match status" value="1"/>
</dbReference>
<proteinExistence type="predicted"/>
<evidence type="ECO:0000256" key="11">
    <source>
        <dbReference type="SAM" id="MobiDB-lite"/>
    </source>
</evidence>
<dbReference type="InterPro" id="IPR003661">
    <property type="entry name" value="HisK_dim/P_dom"/>
</dbReference>
<keyword evidence="5" id="KW-0808">Transferase</keyword>
<dbReference type="Gene3D" id="6.10.340.10">
    <property type="match status" value="1"/>
</dbReference>
<feature type="domain" description="HAMP" evidence="14">
    <location>
        <begin position="178"/>
        <end position="237"/>
    </location>
</feature>
<gene>
    <name evidence="15" type="ORF">SAMN05216260_117116</name>
</gene>
<dbReference type="OrthoDB" id="9786919at2"/>
<dbReference type="SUPFAM" id="SSF47384">
    <property type="entry name" value="Homodimeric domain of signal transducing histidine kinase"/>
    <property type="match status" value="1"/>
</dbReference>
<evidence type="ECO:0000256" key="5">
    <source>
        <dbReference type="ARBA" id="ARBA00022679"/>
    </source>
</evidence>
<dbReference type="PROSITE" id="PS50109">
    <property type="entry name" value="HIS_KIN"/>
    <property type="match status" value="1"/>
</dbReference>
<dbReference type="Proteomes" id="UP000198614">
    <property type="component" value="Unassembled WGS sequence"/>
</dbReference>
<dbReference type="SMART" id="SM00304">
    <property type="entry name" value="HAMP"/>
    <property type="match status" value="1"/>
</dbReference>
<evidence type="ECO:0000259" key="13">
    <source>
        <dbReference type="PROSITE" id="PS50109"/>
    </source>
</evidence>
<evidence type="ECO:0000256" key="12">
    <source>
        <dbReference type="SAM" id="Phobius"/>
    </source>
</evidence>
<dbReference type="SUPFAM" id="SSF55874">
    <property type="entry name" value="ATPase domain of HSP90 chaperone/DNA topoisomerase II/histidine kinase"/>
    <property type="match status" value="1"/>
</dbReference>
<feature type="region of interest" description="Disordered" evidence="11">
    <location>
        <begin position="392"/>
        <end position="458"/>
    </location>
</feature>
<comment type="subcellular location">
    <subcellularLocation>
        <location evidence="2">Cell membrane</location>
    </subcellularLocation>
</comment>
<reference evidence="15 16" key="1">
    <citation type="submission" date="2016-10" db="EMBL/GenBank/DDBJ databases">
        <authorList>
            <person name="de Groot N.N."/>
        </authorList>
    </citation>
    <scope>NUCLEOTIDE SEQUENCE [LARGE SCALE GENOMIC DNA]</scope>
    <source>
        <strain evidence="15 16">CGMCC 4.1859</strain>
    </source>
</reference>
<keyword evidence="7 15" id="KW-0418">Kinase</keyword>
<dbReference type="Pfam" id="PF00672">
    <property type="entry name" value="HAMP"/>
    <property type="match status" value="1"/>
</dbReference>
<dbReference type="EC" id="2.7.13.3" evidence="3"/>
<evidence type="ECO:0000256" key="9">
    <source>
        <dbReference type="ARBA" id="ARBA00023012"/>
    </source>
</evidence>
<dbReference type="InterPro" id="IPR036097">
    <property type="entry name" value="HisK_dim/P_sf"/>
</dbReference>
<evidence type="ECO:0000256" key="2">
    <source>
        <dbReference type="ARBA" id="ARBA00004236"/>
    </source>
</evidence>
<keyword evidence="10 12" id="KW-0472">Membrane</keyword>
<evidence type="ECO:0000256" key="7">
    <source>
        <dbReference type="ARBA" id="ARBA00022777"/>
    </source>
</evidence>
<dbReference type="InterPro" id="IPR036890">
    <property type="entry name" value="HATPase_C_sf"/>
</dbReference>
<organism evidence="15 16">
    <name type="scientific">Streptomyces griseoaurantiacus</name>
    <dbReference type="NCBI Taxonomy" id="68213"/>
    <lineage>
        <taxon>Bacteria</taxon>
        <taxon>Bacillati</taxon>
        <taxon>Actinomycetota</taxon>
        <taxon>Actinomycetes</taxon>
        <taxon>Kitasatosporales</taxon>
        <taxon>Streptomycetaceae</taxon>
        <taxon>Streptomyces</taxon>
        <taxon>Streptomyces aurantiacus group</taxon>
    </lineage>
</organism>
<dbReference type="PANTHER" id="PTHR45436:SF5">
    <property type="entry name" value="SENSOR HISTIDINE KINASE TRCS"/>
    <property type="match status" value="1"/>
</dbReference>
<comment type="catalytic activity">
    <reaction evidence="1">
        <text>ATP + protein L-histidine = ADP + protein N-phospho-L-histidine.</text>
        <dbReference type="EC" id="2.7.13.3"/>
    </reaction>
</comment>
<keyword evidence="6 12" id="KW-0812">Transmembrane</keyword>
<sequence length="538" mass="57576">MRGRLRLGTRLALGVGALSLVVFAVVGTALTMYMRQYQERQLAAQMKLVQLVQTKDAKAHGTVERRPYYGWYTAVYEVRGGHAELRRPADVPADTTALAAVAEAQPASGTTHLTRTAKIPGEGAYLLRACSVERGVVLVSAAPLADVRATTRRLITVQVVTFAAALAALVVAGRAVLRRGLRPLSDLADTAHDITSHDLTDSGRLPVRADGRSGAPEIEELRSAFNTMLEHIDDSLVVRAEAERRLRRFVADASHELRTPLMSVRGYADLFQYAAAHSPEERDRHLARLRAEAARMGVLLDDLLLLARLDAAEVEAPLRLEETDLVELVRRAADAFRAAHPDRPLTVTAGPGELRLRLDPARIRQVVDNLLTNAAVHTPAGTRVAVEVSFEPSAEVPTRAPTGVSGETPARVPRQTLRQAPRQAPHRAVARTPAAAAGERGGHGDSRGPRGSGAARGGRGLAVVRVTDAGPGIPAADRGRIFDRFYRVDEARSRDRGGSGLGLAVVRSLAEAHGGTVEVTGGPGATTFTLRIPTTGRT</sequence>
<dbReference type="EMBL" id="FNAX01000017">
    <property type="protein sequence ID" value="SDG31819.1"/>
    <property type="molecule type" value="Genomic_DNA"/>
</dbReference>
<dbReference type="SMART" id="SM00387">
    <property type="entry name" value="HATPase_c"/>
    <property type="match status" value="1"/>
</dbReference>
<keyword evidence="8 12" id="KW-1133">Transmembrane helix</keyword>
<evidence type="ECO:0000313" key="16">
    <source>
        <dbReference type="Proteomes" id="UP000198614"/>
    </source>
</evidence>
<dbReference type="Gene3D" id="3.30.565.10">
    <property type="entry name" value="Histidine kinase-like ATPase, C-terminal domain"/>
    <property type="match status" value="1"/>
</dbReference>
<dbReference type="PROSITE" id="PS50885">
    <property type="entry name" value="HAMP"/>
    <property type="match status" value="1"/>
</dbReference>
<dbReference type="PRINTS" id="PR00344">
    <property type="entry name" value="BCTRLSENSOR"/>
</dbReference>
<dbReference type="Gene3D" id="1.10.287.130">
    <property type="match status" value="1"/>
</dbReference>
<keyword evidence="4" id="KW-0597">Phosphoprotein</keyword>
<dbReference type="Pfam" id="PF02518">
    <property type="entry name" value="HATPase_c"/>
    <property type="match status" value="1"/>
</dbReference>
<feature type="transmembrane region" description="Helical" evidence="12">
    <location>
        <begin position="154"/>
        <end position="177"/>
    </location>
</feature>
<dbReference type="CDD" id="cd00082">
    <property type="entry name" value="HisKA"/>
    <property type="match status" value="1"/>
</dbReference>
<dbReference type="Pfam" id="PF00512">
    <property type="entry name" value="HisKA"/>
    <property type="match status" value="1"/>
</dbReference>
<dbReference type="GO" id="GO:0005886">
    <property type="term" value="C:plasma membrane"/>
    <property type="evidence" value="ECO:0007669"/>
    <property type="project" value="UniProtKB-SubCell"/>
</dbReference>
<dbReference type="InterPro" id="IPR005467">
    <property type="entry name" value="His_kinase_dom"/>
</dbReference>
<keyword evidence="9" id="KW-0902">Two-component regulatory system</keyword>
<dbReference type="InterPro" id="IPR004358">
    <property type="entry name" value="Sig_transdc_His_kin-like_C"/>
</dbReference>
<evidence type="ECO:0000256" key="3">
    <source>
        <dbReference type="ARBA" id="ARBA00012438"/>
    </source>
</evidence>
<dbReference type="AlphaFoldDB" id="A0A1G7TB15"/>
<evidence type="ECO:0000256" key="1">
    <source>
        <dbReference type="ARBA" id="ARBA00000085"/>
    </source>
</evidence>
<evidence type="ECO:0000256" key="8">
    <source>
        <dbReference type="ARBA" id="ARBA00022989"/>
    </source>
</evidence>
<dbReference type="CDD" id="cd00075">
    <property type="entry name" value="HATPase"/>
    <property type="match status" value="1"/>
</dbReference>
<evidence type="ECO:0000256" key="6">
    <source>
        <dbReference type="ARBA" id="ARBA00022692"/>
    </source>
</evidence>
<dbReference type="GO" id="GO:0000155">
    <property type="term" value="F:phosphorelay sensor kinase activity"/>
    <property type="evidence" value="ECO:0007669"/>
    <property type="project" value="InterPro"/>
</dbReference>
<dbReference type="InterPro" id="IPR003594">
    <property type="entry name" value="HATPase_dom"/>
</dbReference>
<protein>
    <recommendedName>
        <fullName evidence="3">histidine kinase</fullName>
        <ecNumber evidence="3">2.7.13.3</ecNumber>
    </recommendedName>
</protein>
<evidence type="ECO:0000259" key="14">
    <source>
        <dbReference type="PROSITE" id="PS50885"/>
    </source>
</evidence>
<accession>A0A1G7TB15</accession>
<name>A0A1G7TB15_9ACTN</name>
<feature type="domain" description="Histidine kinase" evidence="13">
    <location>
        <begin position="252"/>
        <end position="536"/>
    </location>
</feature>
<evidence type="ECO:0000256" key="10">
    <source>
        <dbReference type="ARBA" id="ARBA00023136"/>
    </source>
</evidence>
<evidence type="ECO:0000313" key="15">
    <source>
        <dbReference type="EMBL" id="SDG31819.1"/>
    </source>
</evidence>